<dbReference type="EMBL" id="BARV01016931">
    <property type="protein sequence ID" value="GAI31847.1"/>
    <property type="molecule type" value="Genomic_DNA"/>
</dbReference>
<organism evidence="1">
    <name type="scientific">marine sediment metagenome</name>
    <dbReference type="NCBI Taxonomy" id="412755"/>
    <lineage>
        <taxon>unclassified sequences</taxon>
        <taxon>metagenomes</taxon>
        <taxon>ecological metagenomes</taxon>
    </lineage>
</organism>
<proteinExistence type="predicted"/>
<comment type="caution">
    <text evidence="1">The sequence shown here is derived from an EMBL/GenBank/DDBJ whole genome shotgun (WGS) entry which is preliminary data.</text>
</comment>
<dbReference type="SUPFAM" id="SSF81301">
    <property type="entry name" value="Nucleotidyltransferase"/>
    <property type="match status" value="1"/>
</dbReference>
<dbReference type="AlphaFoldDB" id="X1MJL5"/>
<evidence type="ECO:0000313" key="1">
    <source>
        <dbReference type="EMBL" id="GAI31847.1"/>
    </source>
</evidence>
<accession>X1MJL5</accession>
<protein>
    <recommendedName>
        <fullName evidence="2">Polymerase nucleotidyl transferase domain-containing protein</fullName>
    </recommendedName>
</protein>
<dbReference type="Gene3D" id="3.30.460.10">
    <property type="entry name" value="Beta Polymerase, domain 2"/>
    <property type="match status" value="1"/>
</dbReference>
<dbReference type="InterPro" id="IPR043519">
    <property type="entry name" value="NT_sf"/>
</dbReference>
<name>X1MJL5_9ZZZZ</name>
<reference evidence="1" key="1">
    <citation type="journal article" date="2014" name="Front. Microbiol.">
        <title>High frequency of phylogenetically diverse reductive dehalogenase-homologous genes in deep subseafloor sedimentary metagenomes.</title>
        <authorList>
            <person name="Kawai M."/>
            <person name="Futagami T."/>
            <person name="Toyoda A."/>
            <person name="Takaki Y."/>
            <person name="Nishi S."/>
            <person name="Hori S."/>
            <person name="Arai W."/>
            <person name="Tsubouchi T."/>
            <person name="Morono Y."/>
            <person name="Uchiyama I."/>
            <person name="Ito T."/>
            <person name="Fujiyama A."/>
            <person name="Inagaki F."/>
            <person name="Takami H."/>
        </authorList>
    </citation>
    <scope>NUCLEOTIDE SEQUENCE</scope>
    <source>
        <strain evidence="1">Expedition CK06-06</strain>
    </source>
</reference>
<feature type="non-terminal residue" evidence="1">
    <location>
        <position position="1"/>
    </location>
</feature>
<evidence type="ECO:0008006" key="2">
    <source>
        <dbReference type="Google" id="ProtNLM"/>
    </source>
</evidence>
<sequence>SDVDLLIILRQSSKRFLDRIPDYLPDNLSVSCDVFPYTNEEIERMTQEGTPWIRHVLKEVVWL</sequence>
<gene>
    <name evidence="1" type="ORF">S06H3_28945</name>
</gene>